<dbReference type="SUPFAM" id="SSF74653">
    <property type="entry name" value="TolA/TonB C-terminal domain"/>
    <property type="match status" value="1"/>
</dbReference>
<evidence type="ECO:0000313" key="2">
    <source>
        <dbReference type="EMBL" id="AUH64885.1"/>
    </source>
</evidence>
<organism evidence="2 3">
    <name type="scientific">Paracoccus zhejiangensis</name>
    <dbReference type="NCBI Taxonomy" id="1077935"/>
    <lineage>
        <taxon>Bacteria</taxon>
        <taxon>Pseudomonadati</taxon>
        <taxon>Pseudomonadota</taxon>
        <taxon>Alphaproteobacteria</taxon>
        <taxon>Rhodobacterales</taxon>
        <taxon>Paracoccaceae</taxon>
        <taxon>Paracoccus</taxon>
    </lineage>
</organism>
<dbReference type="Gene3D" id="3.30.1150.10">
    <property type="match status" value="1"/>
</dbReference>
<feature type="compositionally biased region" description="Low complexity" evidence="1">
    <location>
        <begin position="98"/>
        <end position="111"/>
    </location>
</feature>
<dbReference type="AlphaFoldDB" id="A0A2H5F002"/>
<reference evidence="2 3" key="1">
    <citation type="journal article" date="2013" name="Antonie Van Leeuwenhoek">
        <title>Paracoccus zhejiangensis sp. nov., isolated from activated sludge in wastewater-treatment system.</title>
        <authorList>
            <person name="Wu Z.G."/>
            <person name="Zhang D.F."/>
            <person name="Liu Y.L."/>
            <person name="Wang F."/>
            <person name="Jiang X."/>
            <person name="Li C."/>
            <person name="Li S.P."/>
            <person name="Hong Q."/>
            <person name="Li W.J."/>
        </authorList>
    </citation>
    <scope>NUCLEOTIDE SEQUENCE [LARGE SCALE GENOMIC DNA]</scope>
    <source>
        <strain evidence="2 3">J6</strain>
    </source>
</reference>
<proteinExistence type="predicted"/>
<dbReference type="Pfam" id="PF13103">
    <property type="entry name" value="TonB_2"/>
    <property type="match status" value="1"/>
</dbReference>
<protein>
    <submittedName>
        <fullName evidence="2">Energy transducer TonB</fullName>
    </submittedName>
</protein>
<name>A0A2H5F002_9RHOB</name>
<feature type="compositionally biased region" description="Low complexity" evidence="1">
    <location>
        <begin position="178"/>
        <end position="213"/>
    </location>
</feature>
<feature type="compositionally biased region" description="Basic and acidic residues" evidence="1">
    <location>
        <begin position="138"/>
        <end position="177"/>
    </location>
</feature>
<evidence type="ECO:0000256" key="1">
    <source>
        <dbReference type="SAM" id="MobiDB-lite"/>
    </source>
</evidence>
<evidence type="ECO:0000313" key="3">
    <source>
        <dbReference type="Proteomes" id="UP000234530"/>
    </source>
</evidence>
<sequence>MSIAAARGEMAGRTGLWLTAGTAVVGAHLLAASWALDRPVAALPDAPEAVYIELAPAPPPAAPPAPQPVDPVLPELQSFSPPEIPQPEPAPEPEPEQIVEPVDPVLPDLLPMPAPDFAEMPTPVVEPPSDAVLLASDRPLRRPDRPVVRQRAPEPEPEPERQRRAEPQREEPRRQRTAEQPAPEAQPQQRRQQQASSAAQGNDSSQARAAASPQAIANWQGEVQARVARHMHRANLSGARGTLQATVVVSVAANGRASARLAAGTGNARVDNALARHAGRMPRLPAPPNGQPANLTVPIAITVR</sequence>
<dbReference type="EMBL" id="CP025430">
    <property type="protein sequence ID" value="AUH64885.1"/>
    <property type="molecule type" value="Genomic_DNA"/>
</dbReference>
<dbReference type="RefSeq" id="WP_101752914.1">
    <property type="nucleotide sequence ID" value="NZ_CP025430.1"/>
</dbReference>
<feature type="region of interest" description="Disordered" evidence="1">
    <location>
        <begin position="59"/>
        <end position="213"/>
    </location>
</feature>
<dbReference type="KEGG" id="pzh:CX676_12465"/>
<keyword evidence="3" id="KW-1185">Reference proteome</keyword>
<gene>
    <name evidence="2" type="ORF">CX676_12465</name>
</gene>
<accession>A0A2H5F002</accession>
<dbReference type="Proteomes" id="UP000234530">
    <property type="component" value="Chromosome"/>
</dbReference>
<dbReference type="OrthoDB" id="7777002at2"/>
<feature type="compositionally biased region" description="Pro residues" evidence="1">
    <location>
        <begin position="59"/>
        <end position="71"/>
    </location>
</feature>